<dbReference type="EMBL" id="CAWUHD010000015">
    <property type="protein sequence ID" value="CAK7214691.1"/>
    <property type="molecule type" value="Genomic_DNA"/>
</dbReference>
<organism evidence="9 10">
    <name type="scientific">Sporothrix eucalyptigena</name>
    <dbReference type="NCBI Taxonomy" id="1812306"/>
    <lineage>
        <taxon>Eukaryota</taxon>
        <taxon>Fungi</taxon>
        <taxon>Dikarya</taxon>
        <taxon>Ascomycota</taxon>
        <taxon>Pezizomycotina</taxon>
        <taxon>Sordariomycetes</taxon>
        <taxon>Sordariomycetidae</taxon>
        <taxon>Ophiostomatales</taxon>
        <taxon>Ophiostomataceae</taxon>
        <taxon>Sporothrix</taxon>
    </lineage>
</organism>
<evidence type="ECO:0000256" key="5">
    <source>
        <dbReference type="ARBA" id="ARBA00023026"/>
    </source>
</evidence>
<evidence type="ECO:0000313" key="10">
    <source>
        <dbReference type="Proteomes" id="UP001642482"/>
    </source>
</evidence>
<comment type="caution">
    <text evidence="9">The sequence shown here is derived from an EMBL/GenBank/DDBJ whole genome shotgun (WGS) entry which is preliminary data.</text>
</comment>
<gene>
    <name evidence="9" type="ORF">SEUCBS140593_002269</name>
</gene>
<evidence type="ECO:0000256" key="7">
    <source>
        <dbReference type="ARBA" id="ARBA00023180"/>
    </source>
</evidence>
<sequence>MGKTVAPVSVAPVEDVIEYEVRNFQLGFGDGRTPYQAAPSPELDKLWRDLYSAGIPSLISPDAASQLENKTIPFPHDEDGRYMVSLDVFHQLHCLNMIRMALRPDHYKGHTALQDRTFSRHEDADEELFGTDHIDHCMDSIRQSLMCNADTSVLVWSWDAATRANIPHVDVAHVCKNFDKIRSWAFVHSAHDREFDATFKAANEP</sequence>
<name>A0ABP0B588_9PEZI</name>
<evidence type="ECO:0000256" key="4">
    <source>
        <dbReference type="ARBA" id="ARBA00022989"/>
    </source>
</evidence>
<evidence type="ECO:0000256" key="2">
    <source>
        <dbReference type="ARBA" id="ARBA00004685"/>
    </source>
</evidence>
<evidence type="ECO:0000256" key="8">
    <source>
        <dbReference type="ARBA" id="ARBA00035112"/>
    </source>
</evidence>
<comment type="pathway">
    <text evidence="2">Mycotoxin biosynthesis.</text>
</comment>
<comment type="subcellular location">
    <subcellularLocation>
        <location evidence="1">Membrane</location>
        <topology evidence="1">Single-pass membrane protein</topology>
    </subcellularLocation>
</comment>
<keyword evidence="3" id="KW-0812">Transmembrane</keyword>
<keyword evidence="7" id="KW-0325">Glycoprotein</keyword>
<dbReference type="Proteomes" id="UP001642482">
    <property type="component" value="Unassembled WGS sequence"/>
</dbReference>
<dbReference type="PANTHER" id="PTHR33365:SF4">
    <property type="entry name" value="CYCLOCHLOROTINE BIOSYNTHESIS PROTEIN O"/>
    <property type="match status" value="1"/>
</dbReference>
<proteinExistence type="inferred from homology"/>
<reference evidence="9 10" key="1">
    <citation type="submission" date="2024-01" db="EMBL/GenBank/DDBJ databases">
        <authorList>
            <person name="Allen C."/>
            <person name="Tagirdzhanova G."/>
        </authorList>
    </citation>
    <scope>NUCLEOTIDE SEQUENCE [LARGE SCALE GENOMIC DNA]</scope>
</reference>
<keyword evidence="5" id="KW-0843">Virulence</keyword>
<dbReference type="Pfam" id="PF11807">
    <property type="entry name" value="UstYa"/>
    <property type="match status" value="1"/>
</dbReference>
<keyword evidence="6" id="KW-0472">Membrane</keyword>
<keyword evidence="10" id="KW-1185">Reference proteome</keyword>
<evidence type="ECO:0000313" key="9">
    <source>
        <dbReference type="EMBL" id="CAK7214691.1"/>
    </source>
</evidence>
<accession>A0ABP0B588</accession>
<protein>
    <recommendedName>
        <fullName evidence="11">Tat pathway signal sequence</fullName>
    </recommendedName>
</protein>
<keyword evidence="4" id="KW-1133">Transmembrane helix</keyword>
<evidence type="ECO:0000256" key="3">
    <source>
        <dbReference type="ARBA" id="ARBA00022692"/>
    </source>
</evidence>
<dbReference type="InterPro" id="IPR021765">
    <property type="entry name" value="UstYa-like"/>
</dbReference>
<comment type="similarity">
    <text evidence="8">Belongs to the ustYa family.</text>
</comment>
<evidence type="ECO:0008006" key="11">
    <source>
        <dbReference type="Google" id="ProtNLM"/>
    </source>
</evidence>
<dbReference type="PANTHER" id="PTHR33365">
    <property type="entry name" value="YALI0B05434P"/>
    <property type="match status" value="1"/>
</dbReference>
<evidence type="ECO:0000256" key="6">
    <source>
        <dbReference type="ARBA" id="ARBA00023136"/>
    </source>
</evidence>
<evidence type="ECO:0000256" key="1">
    <source>
        <dbReference type="ARBA" id="ARBA00004167"/>
    </source>
</evidence>